<keyword evidence="3" id="KW-1185">Reference proteome</keyword>
<dbReference type="InterPro" id="IPR038434">
    <property type="entry name" value="YARHG_sf"/>
</dbReference>
<name>A0A2P2BSP7_9FIRM</name>
<evidence type="ECO:0000313" key="3">
    <source>
        <dbReference type="Proteomes" id="UP000245695"/>
    </source>
</evidence>
<accession>A0A2P2BSP7</accession>
<proteinExistence type="predicted"/>
<feature type="domain" description="YARHG" evidence="1">
    <location>
        <begin position="169"/>
        <end position="253"/>
    </location>
</feature>
<gene>
    <name evidence="2" type="ORF">FRIFI_1821</name>
</gene>
<dbReference type="Gene3D" id="1.20.58.1690">
    <property type="match status" value="1"/>
</dbReference>
<evidence type="ECO:0000259" key="1">
    <source>
        <dbReference type="SMART" id="SM01324"/>
    </source>
</evidence>
<dbReference type="InterPro" id="IPR025582">
    <property type="entry name" value="YARHG_dom"/>
</dbReference>
<dbReference type="KEGG" id="rhom:FRIFI_1821"/>
<dbReference type="RefSeq" id="WP_166505676.1">
    <property type="nucleotide sequence ID" value="NZ_LN650648.1"/>
</dbReference>
<dbReference type="SMART" id="SM01324">
    <property type="entry name" value="YARHG"/>
    <property type="match status" value="1"/>
</dbReference>
<dbReference type="Proteomes" id="UP000245695">
    <property type="component" value="Chromosome 1"/>
</dbReference>
<dbReference type="EMBL" id="LN650648">
    <property type="protein sequence ID" value="CEI73352.1"/>
    <property type="molecule type" value="Genomic_DNA"/>
</dbReference>
<keyword evidence="2" id="KW-0449">Lipoprotein</keyword>
<dbReference type="PROSITE" id="PS51257">
    <property type="entry name" value="PROKAR_LIPOPROTEIN"/>
    <property type="match status" value="1"/>
</dbReference>
<evidence type="ECO:0000313" key="2">
    <source>
        <dbReference type="EMBL" id="CEI73352.1"/>
    </source>
</evidence>
<dbReference type="AlphaFoldDB" id="A0A2P2BSP7"/>
<sequence length="255" mass="29637">MRNYKIIVILTVIVLSISGCSKKQEGKAVINNNKTSQQTKKNDSGDALDVIKEKCILIDDESTLYPIVVYFDENQYVEYIKDSEGSSYKVLDVKSDDKKVIYKLESTYYDSVEYIDIVVEVVDEDTIKYTFNGKESTNHTLISKTEAAVKIKEYEEKIAKEFTIEDKKKDFIIPDSSTRELSREELSSYTVKELSYIRNEIFARNGYVFNTEEYKEYFSQKDWYIPNPNFSGDIEQLNPIEKNNVNLIKELEGKK</sequence>
<protein>
    <submittedName>
        <fullName evidence="2">Prokaryotic membrane lipoprotein lipid attachment site profile</fullName>
    </submittedName>
</protein>
<dbReference type="Pfam" id="PF13308">
    <property type="entry name" value="YARHG"/>
    <property type="match status" value="1"/>
</dbReference>
<organism evidence="2 3">
    <name type="scientific">Romboutsia hominis</name>
    <dbReference type="NCBI Taxonomy" id="1507512"/>
    <lineage>
        <taxon>Bacteria</taxon>
        <taxon>Bacillati</taxon>
        <taxon>Bacillota</taxon>
        <taxon>Clostridia</taxon>
        <taxon>Peptostreptococcales</taxon>
        <taxon>Peptostreptococcaceae</taxon>
        <taxon>Romboutsia</taxon>
    </lineage>
</organism>
<reference evidence="2 3" key="1">
    <citation type="submission" date="2014-09" db="EMBL/GenBank/DDBJ databases">
        <authorList>
            <person name="Hornung B.V."/>
        </authorList>
    </citation>
    <scope>NUCLEOTIDE SEQUENCE [LARGE SCALE GENOMIC DNA]</scope>
    <source>
        <strain evidence="2 3">FRIFI</strain>
    </source>
</reference>